<evidence type="ECO:0000313" key="3">
    <source>
        <dbReference type="RefSeq" id="XP_033537717.1"/>
    </source>
</evidence>
<dbReference type="Proteomes" id="UP000504638">
    <property type="component" value="Unplaced"/>
</dbReference>
<evidence type="ECO:0008006" key="4">
    <source>
        <dbReference type="Google" id="ProtNLM"/>
    </source>
</evidence>
<reference evidence="3" key="2">
    <citation type="submission" date="2020-04" db="EMBL/GenBank/DDBJ databases">
        <authorList>
            <consortium name="NCBI Genome Project"/>
        </authorList>
    </citation>
    <scope>NUCLEOTIDE SEQUENCE</scope>
    <source>
        <strain evidence="3">CBS 781.70</strain>
    </source>
</reference>
<accession>A0A6G1GDV1</accession>
<dbReference type="EMBL" id="ML975150">
    <property type="protein sequence ID" value="KAF1816086.1"/>
    <property type="molecule type" value="Genomic_DNA"/>
</dbReference>
<reference evidence="1 3" key="1">
    <citation type="submission" date="2020-01" db="EMBL/GenBank/DDBJ databases">
        <authorList>
            <consortium name="DOE Joint Genome Institute"/>
            <person name="Haridas S."/>
            <person name="Albert R."/>
            <person name="Binder M."/>
            <person name="Bloem J."/>
            <person name="Labutti K."/>
            <person name="Salamov A."/>
            <person name="Andreopoulos B."/>
            <person name="Baker S.E."/>
            <person name="Barry K."/>
            <person name="Bills G."/>
            <person name="Bluhm B.H."/>
            <person name="Cannon C."/>
            <person name="Castanera R."/>
            <person name="Culley D.E."/>
            <person name="Daum C."/>
            <person name="Ezra D."/>
            <person name="Gonzalez J.B."/>
            <person name="Henrissat B."/>
            <person name="Kuo A."/>
            <person name="Liang C."/>
            <person name="Lipzen A."/>
            <person name="Lutzoni F."/>
            <person name="Magnuson J."/>
            <person name="Mondo S."/>
            <person name="Nolan M."/>
            <person name="Ohm R."/>
            <person name="Pangilinan J."/>
            <person name="Park H.-J."/>
            <person name="Ramirez L."/>
            <person name="Alfaro M."/>
            <person name="Sun H."/>
            <person name="Tritt A."/>
            <person name="Yoshinaga Y."/>
            <person name="Zwiers L.-H."/>
            <person name="Turgeon B.G."/>
            <person name="Goodwin S.B."/>
            <person name="Spatafora J.W."/>
            <person name="Crous P.W."/>
            <person name="Grigoriev I.V."/>
        </authorList>
    </citation>
    <scope>NUCLEOTIDE SEQUENCE</scope>
    <source>
        <strain evidence="1 3">CBS 781.70</strain>
    </source>
</reference>
<sequence>MTKRVLGVKHPYTLISMNNLARMWKETGRETEAVNLIEECAQLQKRILGLDNPYILPSSTALAKRRAE</sequence>
<dbReference type="Gene3D" id="1.25.40.10">
    <property type="entry name" value="Tetratricopeptide repeat domain"/>
    <property type="match status" value="1"/>
</dbReference>
<keyword evidence="2" id="KW-1185">Reference proteome</keyword>
<dbReference type="GeneID" id="54419141"/>
<dbReference type="InterPro" id="IPR011990">
    <property type="entry name" value="TPR-like_helical_dom_sf"/>
</dbReference>
<proteinExistence type="predicted"/>
<evidence type="ECO:0000313" key="1">
    <source>
        <dbReference type="EMBL" id="KAF1816086.1"/>
    </source>
</evidence>
<dbReference type="AlphaFoldDB" id="A0A6G1GDV1"/>
<protein>
    <recommendedName>
        <fullName evidence="4">Kinesin light chain</fullName>
    </recommendedName>
</protein>
<organism evidence="1">
    <name type="scientific">Eremomyces bilateralis CBS 781.70</name>
    <dbReference type="NCBI Taxonomy" id="1392243"/>
    <lineage>
        <taxon>Eukaryota</taxon>
        <taxon>Fungi</taxon>
        <taxon>Dikarya</taxon>
        <taxon>Ascomycota</taxon>
        <taxon>Pezizomycotina</taxon>
        <taxon>Dothideomycetes</taxon>
        <taxon>Dothideomycetes incertae sedis</taxon>
        <taxon>Eremomycetales</taxon>
        <taxon>Eremomycetaceae</taxon>
        <taxon>Eremomyces</taxon>
    </lineage>
</organism>
<dbReference type="OrthoDB" id="5986190at2759"/>
<reference evidence="3" key="3">
    <citation type="submission" date="2025-04" db="UniProtKB">
        <authorList>
            <consortium name="RefSeq"/>
        </authorList>
    </citation>
    <scope>IDENTIFICATION</scope>
    <source>
        <strain evidence="3">CBS 781.70</strain>
    </source>
</reference>
<dbReference type="RefSeq" id="XP_033537717.1">
    <property type="nucleotide sequence ID" value="XM_033678571.1"/>
</dbReference>
<gene>
    <name evidence="1 3" type="ORF">P152DRAFT_454334</name>
</gene>
<evidence type="ECO:0000313" key="2">
    <source>
        <dbReference type="Proteomes" id="UP000504638"/>
    </source>
</evidence>
<name>A0A6G1GDV1_9PEZI</name>
<dbReference type="Pfam" id="PF13374">
    <property type="entry name" value="TPR_10"/>
    <property type="match status" value="1"/>
</dbReference>